<dbReference type="GO" id="GO:0007030">
    <property type="term" value="P:Golgi organization"/>
    <property type="evidence" value="ECO:0007669"/>
    <property type="project" value="TreeGrafter"/>
</dbReference>
<dbReference type="KEGG" id="tpal:117642578"/>
<dbReference type="GeneID" id="117642578"/>
<dbReference type="RefSeq" id="XP_034236770.1">
    <property type="nucleotide sequence ID" value="XM_034380879.1"/>
</dbReference>
<protein>
    <submittedName>
        <fullName evidence="8">Uncharacterized protein LOC117642578</fullName>
    </submittedName>
</protein>
<dbReference type="InParanoid" id="A0A6P8YID8"/>
<dbReference type="PANTHER" id="PTHR46556:SF1">
    <property type="entry name" value="PLECKSTRIN HOMOLOGY DOMAIN-CONTAINING FAMILY M MEMBER 2"/>
    <property type="match status" value="1"/>
</dbReference>
<name>A0A6P8YID8_THRPL</name>
<dbReference type="AlphaFoldDB" id="A0A6P8YID8"/>
<evidence type="ECO:0000256" key="3">
    <source>
        <dbReference type="ARBA" id="ARBA00022490"/>
    </source>
</evidence>
<evidence type="ECO:0000313" key="7">
    <source>
        <dbReference type="Proteomes" id="UP000515158"/>
    </source>
</evidence>
<dbReference type="Pfam" id="PF00169">
    <property type="entry name" value="PH"/>
    <property type="match status" value="1"/>
</dbReference>
<dbReference type="PROSITE" id="PS50826">
    <property type="entry name" value="RUN"/>
    <property type="match status" value="1"/>
</dbReference>
<feature type="compositionally biased region" description="Polar residues" evidence="5">
    <location>
        <begin position="438"/>
        <end position="451"/>
    </location>
</feature>
<dbReference type="OrthoDB" id="9983817at2759"/>
<dbReference type="SUPFAM" id="SSF140741">
    <property type="entry name" value="RUN domain-like"/>
    <property type="match status" value="1"/>
</dbReference>
<dbReference type="InterPro" id="IPR004012">
    <property type="entry name" value="Run_dom"/>
</dbReference>
<evidence type="ECO:0000256" key="1">
    <source>
        <dbReference type="ARBA" id="ARBA00004496"/>
    </source>
</evidence>
<dbReference type="GO" id="GO:0019894">
    <property type="term" value="F:kinesin binding"/>
    <property type="evidence" value="ECO:0007669"/>
    <property type="project" value="TreeGrafter"/>
</dbReference>
<organism evidence="8">
    <name type="scientific">Thrips palmi</name>
    <name type="common">Melon thrips</name>
    <dbReference type="NCBI Taxonomy" id="161013"/>
    <lineage>
        <taxon>Eukaryota</taxon>
        <taxon>Metazoa</taxon>
        <taxon>Ecdysozoa</taxon>
        <taxon>Arthropoda</taxon>
        <taxon>Hexapoda</taxon>
        <taxon>Insecta</taxon>
        <taxon>Pterygota</taxon>
        <taxon>Neoptera</taxon>
        <taxon>Paraneoptera</taxon>
        <taxon>Thysanoptera</taxon>
        <taxon>Terebrantia</taxon>
        <taxon>Thripoidea</taxon>
        <taxon>Thripidae</taxon>
        <taxon>Thrips</taxon>
    </lineage>
</organism>
<evidence type="ECO:0000256" key="4">
    <source>
        <dbReference type="ARBA" id="ARBA00023228"/>
    </source>
</evidence>
<dbReference type="PANTHER" id="PTHR46556">
    <property type="entry name" value="PLECKSTRIN HOMOLOGY DOMAIN-CONTAINING FAMILY M MEMBER 2"/>
    <property type="match status" value="1"/>
</dbReference>
<sequence length="991" mass="108894">MDVVRDGSIDKRVILNEISRCLKTVFTEASSSAHNSVNLSLNSPLIQSVDRSLQHGLVNLVHGYWPLVRTFCHAQTLHSLDNSVGVQGSHRSKAQAWLLFTLAEGTLLSYLQCILAEPRAVDRLYAPHAILRDPSCVAQLSSLLTGLESINILVENSIDLKRAPMTCSGAEENVKPILDLPLNGGPGLSGAMTSSMTSSLASPGDSGFTQLDSETDTASFSEIVLDPDCTSVKEDIAVLPIDPCSEKTVGNSSMSEPMTVSDIANANIRLGILNSDTSDGCVDWPSADDVVYRKHKSIKGKSSDVKQQKRVSFHDSTPDIVQYHEESETPEKDTMVLGHSIRSSASHLSRAVVDLSSFEYEQEGVEIAKDLSILGNAGIEELSVNTQQISSSSNRVESTQLDVKCSSLRQTYQYSSEKAPVAERGTPEGQEDPPHRCSISTTVSDPSQIMSSERLRMSNSSPVPSCSSLRPQVSSPQRQLNNYNTSFLASSTPNSTSVLSQAPSKACLVNRFLRSITEKKISNRRSEAAFAAFKRKALAMRKLNLYIHEAKPDDELSYELEHELETEMSQFFSESSGRLSDSGLTLEIASWRNFFCNHLGLSSNESVLKVLKMRGTSVNANGTRVPLIVVLTDTALYVLDQKLIKHSVTLHSSLSSILVGPNSQWISLISSEKSFQVDLLVSGSNCVSEFIISLELALRRRHGRNAKLPVVIHLLYEEFFAIPQWMPVLQGEEVYHYSVVHAIEEMPGLPCSPSDLDMQAYFMFKKCENNSACAWEPGYFVLKNNILYVSSDEETLPWHTLNLQGIECRIISLASRPHIIEVGILHIAAPDNFVAKDWLAAFQKASTTHEPAVPGLKPNFLSGSLVLTESRLMLISTLGIPKNDLDKPAKPSLTAFVTDVSSVKIGGKDSCWCVLEFACREVHESGGDYIIFFSTSSEMLSFRENIRKLSPILDQGNSLVLQKETLQSRCNEMSAALSNGWSIEEHISSLH</sequence>
<keyword evidence="3" id="KW-0963">Cytoplasm</keyword>
<dbReference type="GO" id="GO:0032880">
    <property type="term" value="P:regulation of protein localization"/>
    <property type="evidence" value="ECO:0007669"/>
    <property type="project" value="TreeGrafter"/>
</dbReference>
<dbReference type="SMART" id="SM00593">
    <property type="entry name" value="RUN"/>
    <property type="match status" value="1"/>
</dbReference>
<evidence type="ECO:0000256" key="2">
    <source>
        <dbReference type="ARBA" id="ARBA00004656"/>
    </source>
</evidence>
<dbReference type="InterPro" id="IPR011993">
    <property type="entry name" value="PH-like_dom_sf"/>
</dbReference>
<evidence type="ECO:0000259" key="6">
    <source>
        <dbReference type="PROSITE" id="PS50826"/>
    </source>
</evidence>
<dbReference type="Proteomes" id="UP000515158">
    <property type="component" value="Unplaced"/>
</dbReference>
<feature type="region of interest" description="Disordered" evidence="5">
    <location>
        <begin position="414"/>
        <end position="477"/>
    </location>
</feature>
<dbReference type="CTD" id="41425"/>
<comment type="subcellular location">
    <subcellularLocation>
        <location evidence="1">Cytoplasm</location>
    </subcellularLocation>
    <subcellularLocation>
        <location evidence="2">Lysosome membrane</location>
    </subcellularLocation>
</comment>
<dbReference type="Pfam" id="PF02759">
    <property type="entry name" value="RUN"/>
    <property type="match status" value="1"/>
</dbReference>
<dbReference type="SMART" id="SM00233">
    <property type="entry name" value="PH"/>
    <property type="match status" value="1"/>
</dbReference>
<dbReference type="InterPro" id="IPR037213">
    <property type="entry name" value="Run_dom_sf"/>
</dbReference>
<dbReference type="InterPro" id="IPR057288">
    <property type="entry name" value="PH_PLEKHM2"/>
</dbReference>
<reference evidence="8" key="1">
    <citation type="submission" date="2025-08" db="UniProtKB">
        <authorList>
            <consortium name="RefSeq"/>
        </authorList>
    </citation>
    <scope>IDENTIFICATION</scope>
    <source>
        <tissue evidence="8">Total insect</tissue>
    </source>
</reference>
<dbReference type="GO" id="GO:0005765">
    <property type="term" value="C:lysosomal membrane"/>
    <property type="evidence" value="ECO:0007669"/>
    <property type="project" value="UniProtKB-SubCell"/>
</dbReference>
<dbReference type="InterPro" id="IPR053015">
    <property type="entry name" value="PH_domain-containing_M2"/>
</dbReference>
<evidence type="ECO:0000256" key="5">
    <source>
        <dbReference type="SAM" id="MobiDB-lite"/>
    </source>
</evidence>
<evidence type="ECO:0000313" key="8">
    <source>
        <dbReference type="RefSeq" id="XP_034236770.1"/>
    </source>
</evidence>
<dbReference type="GO" id="GO:0032418">
    <property type="term" value="P:lysosome localization"/>
    <property type="evidence" value="ECO:0007669"/>
    <property type="project" value="TreeGrafter"/>
</dbReference>
<proteinExistence type="predicted"/>
<feature type="domain" description="RUN" evidence="6">
    <location>
        <begin position="36"/>
        <end position="161"/>
    </location>
</feature>
<dbReference type="SUPFAM" id="SSF50729">
    <property type="entry name" value="PH domain-like"/>
    <property type="match status" value="1"/>
</dbReference>
<dbReference type="Gene3D" id="2.30.29.30">
    <property type="entry name" value="Pleckstrin-homology domain (PH domain)/Phosphotyrosine-binding domain (PTB)"/>
    <property type="match status" value="1"/>
</dbReference>
<dbReference type="Gene3D" id="1.20.58.900">
    <property type="match status" value="1"/>
</dbReference>
<feature type="compositionally biased region" description="Low complexity" evidence="5">
    <location>
        <begin position="458"/>
        <end position="471"/>
    </location>
</feature>
<dbReference type="GO" id="GO:0010008">
    <property type="term" value="C:endosome membrane"/>
    <property type="evidence" value="ECO:0007669"/>
    <property type="project" value="TreeGrafter"/>
</dbReference>
<keyword evidence="4" id="KW-0458">Lysosome</keyword>
<dbReference type="InterPro" id="IPR001849">
    <property type="entry name" value="PH_domain"/>
</dbReference>
<accession>A0A6P8YID8</accession>
<dbReference type="Pfam" id="PF23142">
    <property type="entry name" value="PH_PLEKHM2"/>
    <property type="match status" value="1"/>
</dbReference>
<gene>
    <name evidence="8" type="primary">LOC117642578</name>
</gene>
<keyword evidence="7" id="KW-1185">Reference proteome</keyword>